<dbReference type="SUPFAM" id="SSF53756">
    <property type="entry name" value="UDP-Glycosyltransferase/glycogen phosphorylase"/>
    <property type="match status" value="1"/>
</dbReference>
<organism evidence="4 5">
    <name type="scientific">Emticicia aquatica</name>
    <dbReference type="NCBI Taxonomy" id="1681835"/>
    <lineage>
        <taxon>Bacteria</taxon>
        <taxon>Pseudomonadati</taxon>
        <taxon>Bacteroidota</taxon>
        <taxon>Cytophagia</taxon>
        <taxon>Cytophagales</taxon>
        <taxon>Leadbetterellaceae</taxon>
        <taxon>Emticicia</taxon>
    </lineage>
</organism>
<name>A0ABN8EY49_9BACT</name>
<gene>
    <name evidence="4" type="primary">mshA_7</name>
    <name evidence="4" type="ORF">EMA8858_02120</name>
</gene>
<dbReference type="Gene3D" id="3.40.50.2000">
    <property type="entry name" value="Glycogen Phosphorylase B"/>
    <property type="match status" value="2"/>
</dbReference>
<reference evidence="4" key="1">
    <citation type="submission" date="2021-12" db="EMBL/GenBank/DDBJ databases">
        <authorList>
            <person name="Rodrigo-Torres L."/>
            <person name="Arahal R. D."/>
            <person name="Lucena T."/>
        </authorList>
    </citation>
    <scope>NUCLEOTIDE SEQUENCE</scope>
    <source>
        <strain evidence="4">CECT 8858</strain>
    </source>
</reference>
<proteinExistence type="predicted"/>
<sequence>MKIGIEAQRLFRPHKHGMDIVALELIRSLQKIDTENDYFIFVKSDEDNTCLSETSNFRIIEVPGKNYVFWEQIMLPIYAKKYGVDVLHCTSNTAPMFLSMPLVLTLHDVIFMEQSKGKNTSSNYQKFGNMYRKWLVPKIIRKCKHVVTISAVEKANIVKVLGLPSDDITVVHNGVSGRFGVKPSPETINEVRKQLNLDDDFFLFLGNVEPRKNVNNTVKAFVAFASTDDKVKLVITGLKSSFVEEILNEIGKISFLNRFVFAGFVSENVLLTLYSEAKVFLYPSLREGFGLPILEAMAFGTPVVTSNISAMPEVAGDAAFLVNPYAVDEIATTMKTAYENQELRKEKISSGYLRPSMFTWEKTAEKMLKIYQKK</sequence>
<dbReference type="InterPro" id="IPR001296">
    <property type="entry name" value="Glyco_trans_1"/>
</dbReference>
<evidence type="ECO:0000256" key="1">
    <source>
        <dbReference type="ARBA" id="ARBA00022679"/>
    </source>
</evidence>
<dbReference type="CDD" id="cd03809">
    <property type="entry name" value="GT4_MtfB-like"/>
    <property type="match status" value="1"/>
</dbReference>
<dbReference type="EMBL" id="CAKLPY010000002">
    <property type="protein sequence ID" value="CAH0995992.1"/>
    <property type="molecule type" value="Genomic_DNA"/>
</dbReference>
<dbReference type="GO" id="GO:0102710">
    <property type="term" value="F:D-inositol-3-phosphate glycosyltransferase activity"/>
    <property type="evidence" value="ECO:0007669"/>
    <property type="project" value="UniProtKB-EC"/>
</dbReference>
<feature type="domain" description="Glycosyltransferase subfamily 4-like N-terminal" evidence="3">
    <location>
        <begin position="17"/>
        <end position="175"/>
    </location>
</feature>
<evidence type="ECO:0000313" key="5">
    <source>
        <dbReference type="Proteomes" id="UP000837932"/>
    </source>
</evidence>
<keyword evidence="4" id="KW-0328">Glycosyltransferase</keyword>
<dbReference type="EC" id="2.4.1.250" evidence="4"/>
<dbReference type="PANTHER" id="PTHR46401">
    <property type="entry name" value="GLYCOSYLTRANSFERASE WBBK-RELATED"/>
    <property type="match status" value="1"/>
</dbReference>
<dbReference type="InterPro" id="IPR028098">
    <property type="entry name" value="Glyco_trans_4-like_N"/>
</dbReference>
<accession>A0ABN8EY49</accession>
<dbReference type="Pfam" id="PF00534">
    <property type="entry name" value="Glycos_transf_1"/>
    <property type="match status" value="1"/>
</dbReference>
<feature type="domain" description="Glycosyl transferase family 1" evidence="2">
    <location>
        <begin position="192"/>
        <end position="351"/>
    </location>
</feature>
<evidence type="ECO:0000313" key="4">
    <source>
        <dbReference type="EMBL" id="CAH0995992.1"/>
    </source>
</evidence>
<comment type="caution">
    <text evidence="4">The sequence shown here is derived from an EMBL/GenBank/DDBJ whole genome shotgun (WGS) entry which is preliminary data.</text>
</comment>
<evidence type="ECO:0000259" key="2">
    <source>
        <dbReference type="Pfam" id="PF00534"/>
    </source>
</evidence>
<dbReference type="Pfam" id="PF13439">
    <property type="entry name" value="Glyco_transf_4"/>
    <property type="match status" value="1"/>
</dbReference>
<keyword evidence="1 4" id="KW-0808">Transferase</keyword>
<dbReference type="PANTHER" id="PTHR46401:SF2">
    <property type="entry name" value="GLYCOSYLTRANSFERASE WBBK-RELATED"/>
    <property type="match status" value="1"/>
</dbReference>
<dbReference type="Proteomes" id="UP000837932">
    <property type="component" value="Unassembled WGS sequence"/>
</dbReference>
<protein>
    <submittedName>
        <fullName evidence="4">D-inositol-3-phosphate glycosyltransferase</fullName>
        <ecNumber evidence="4">2.4.1.250</ecNumber>
    </submittedName>
</protein>
<dbReference type="RefSeq" id="WP_238806565.1">
    <property type="nucleotide sequence ID" value="NZ_CAKLPY010000002.1"/>
</dbReference>
<keyword evidence="5" id="KW-1185">Reference proteome</keyword>
<evidence type="ECO:0000259" key="3">
    <source>
        <dbReference type="Pfam" id="PF13439"/>
    </source>
</evidence>